<name>A0ABY4MWQ5_9MICO</name>
<dbReference type="PANTHER" id="PTHR10948:SF23">
    <property type="entry name" value="TRANSPOSASE INSI FOR INSERTION SEQUENCE ELEMENT IS30A-RELATED"/>
    <property type="match status" value="1"/>
</dbReference>
<dbReference type="SUPFAM" id="SSF53098">
    <property type="entry name" value="Ribonuclease H-like"/>
    <property type="match status" value="1"/>
</dbReference>
<evidence type="ECO:0000259" key="3">
    <source>
        <dbReference type="PROSITE" id="PS50994"/>
    </source>
</evidence>
<feature type="domain" description="Integrase catalytic" evidence="3">
    <location>
        <begin position="213"/>
        <end position="366"/>
    </location>
</feature>
<feature type="compositionally biased region" description="Polar residues" evidence="2">
    <location>
        <begin position="1"/>
        <end position="10"/>
    </location>
</feature>
<reference evidence="4" key="1">
    <citation type="submission" date="2022-05" db="EMBL/GenBank/DDBJ databases">
        <title>Complete genome sequence of toluene-degrading Gulosibacter sediminis strain ACHW.36C.</title>
        <authorList>
            <person name="Wai A.C."/>
            <person name="Lai G.K."/>
            <person name="Griffin S.D."/>
            <person name="Leung F.C."/>
        </authorList>
    </citation>
    <scope>NUCLEOTIDE SEQUENCE [LARGE SCALE GENOMIC DNA]</scope>
    <source>
        <strain evidence="4">ACHW.36C</strain>
    </source>
</reference>
<gene>
    <name evidence="4" type="ORF">M3M28_08820</name>
</gene>
<dbReference type="InterPro" id="IPR036397">
    <property type="entry name" value="RNaseH_sf"/>
</dbReference>
<evidence type="ECO:0000313" key="4">
    <source>
        <dbReference type="EMBL" id="UQN14155.1"/>
    </source>
</evidence>
<dbReference type="InterPro" id="IPR025246">
    <property type="entry name" value="IS30-like_HTH"/>
</dbReference>
<protein>
    <submittedName>
        <fullName evidence="4">IS30 family transposase</fullName>
    </submittedName>
</protein>
<dbReference type="Gene3D" id="3.30.420.10">
    <property type="entry name" value="Ribonuclease H-like superfamily/Ribonuclease H"/>
    <property type="match status" value="1"/>
</dbReference>
<dbReference type="InterPro" id="IPR001584">
    <property type="entry name" value="Integrase_cat-core"/>
</dbReference>
<proteinExistence type="predicted"/>
<evidence type="ECO:0000256" key="2">
    <source>
        <dbReference type="SAM" id="MobiDB-lite"/>
    </source>
</evidence>
<dbReference type="PANTHER" id="PTHR10948">
    <property type="entry name" value="TRANSPOSASE"/>
    <property type="match status" value="1"/>
</dbReference>
<dbReference type="NCBIfam" id="NF033563">
    <property type="entry name" value="transpos_IS30"/>
    <property type="match status" value="1"/>
</dbReference>
<keyword evidence="1" id="KW-0233">DNA recombination</keyword>
<dbReference type="Pfam" id="PF00665">
    <property type="entry name" value="rve"/>
    <property type="match status" value="1"/>
</dbReference>
<accession>A0ABY4MWQ5</accession>
<feature type="region of interest" description="Disordered" evidence="2">
    <location>
        <begin position="173"/>
        <end position="193"/>
    </location>
</feature>
<dbReference type="EMBL" id="CP097160">
    <property type="protein sequence ID" value="UQN14155.1"/>
    <property type="molecule type" value="Genomic_DNA"/>
</dbReference>
<dbReference type="InterPro" id="IPR051917">
    <property type="entry name" value="Transposase-Integrase"/>
</dbReference>
<organism evidence="4">
    <name type="scientific">Gulosibacter sediminis</name>
    <dbReference type="NCBI Taxonomy" id="1729695"/>
    <lineage>
        <taxon>Bacteria</taxon>
        <taxon>Bacillati</taxon>
        <taxon>Actinomycetota</taxon>
        <taxon>Actinomycetes</taxon>
        <taxon>Micrococcales</taxon>
        <taxon>Microbacteriaceae</taxon>
        <taxon>Gulosibacter</taxon>
    </lineage>
</organism>
<evidence type="ECO:0000256" key="1">
    <source>
        <dbReference type="ARBA" id="ARBA00023172"/>
    </source>
</evidence>
<dbReference type="InterPro" id="IPR012337">
    <property type="entry name" value="RNaseH-like_sf"/>
</dbReference>
<sequence length="373" mass="41482">MQQGRPSATRSPVVFPTPLDPDTLPHEGHGRRLQLGDRMLIQLGLDEGLSQARIAKLIGFSPATVSREIRRSQLTLDTSGTTQQQYSAKLAQYRAEHARARPKPRKLDTNTPLRDVVIGYLNKKWSPPQIAARLPVVFPENAAMRISHEAIYQALYVQGTSGLRHELTVAQALRSGRTGRKPQSKLPPRNSRPWLDGYRLADRDEQRAAEHAGRAVPGHWEGDLVVGPNNSGIVTLMERASRVCLIGRLPGARDSQTVIDVLTGMVERLPAAVRASVTWDQGTEMAQHRQFTVATGCPVFFCDPHSPWQRPSNENLNGQLRWEFPKGTDFNTITDQELQAVQDSLNSRPRVVLQGYTPAERLQQLIDGVALTD</sequence>
<dbReference type="Pfam" id="PF13936">
    <property type="entry name" value="HTH_38"/>
    <property type="match status" value="1"/>
</dbReference>
<feature type="region of interest" description="Disordered" evidence="2">
    <location>
        <begin position="1"/>
        <end position="28"/>
    </location>
</feature>
<dbReference type="InterPro" id="IPR053392">
    <property type="entry name" value="Transposase_IS30-like"/>
</dbReference>
<dbReference type="PROSITE" id="PS50994">
    <property type="entry name" value="INTEGRASE"/>
    <property type="match status" value="1"/>
</dbReference>